<name>A0A480AU25_9BURK</name>
<dbReference type="RefSeq" id="WP_228026978.1">
    <property type="nucleotide sequence ID" value="NZ_BJCL01000002.1"/>
</dbReference>
<feature type="domain" description="Ice-binding protein C-terminal" evidence="1">
    <location>
        <begin position="248"/>
        <end position="270"/>
    </location>
</feature>
<evidence type="ECO:0000313" key="3">
    <source>
        <dbReference type="Proteomes" id="UP000301751"/>
    </source>
</evidence>
<dbReference type="Proteomes" id="UP000301751">
    <property type="component" value="Unassembled WGS sequence"/>
</dbReference>
<organism evidence="2 3">
    <name type="scientific">Pseudaquabacterium pictum</name>
    <dbReference type="NCBI Taxonomy" id="2315236"/>
    <lineage>
        <taxon>Bacteria</taxon>
        <taxon>Pseudomonadati</taxon>
        <taxon>Pseudomonadota</taxon>
        <taxon>Betaproteobacteria</taxon>
        <taxon>Burkholderiales</taxon>
        <taxon>Sphaerotilaceae</taxon>
        <taxon>Pseudaquabacterium</taxon>
    </lineage>
</organism>
<protein>
    <recommendedName>
        <fullName evidence="1">Ice-binding protein C-terminal domain-containing protein</fullName>
    </recommendedName>
</protein>
<gene>
    <name evidence="2" type="ORF">AQPW35_13190</name>
</gene>
<dbReference type="NCBIfam" id="TIGR02595">
    <property type="entry name" value="PEP_CTERM"/>
    <property type="match status" value="1"/>
</dbReference>
<comment type="caution">
    <text evidence="2">The sequence shown here is derived from an EMBL/GenBank/DDBJ whole genome shotgun (WGS) entry which is preliminary data.</text>
</comment>
<reference evidence="3" key="1">
    <citation type="submission" date="2019-03" db="EMBL/GenBank/DDBJ databases">
        <title>Aquabacterium pictum sp.nov., the first bacteriochlorophyll a-containing freshwater bacterium in the genus Aquabacterium of the class Betaproteobacteria.</title>
        <authorList>
            <person name="Hirose S."/>
            <person name="Tank M."/>
            <person name="Hara E."/>
            <person name="Tamaki H."/>
            <person name="Takaichi S."/>
            <person name="Haruta S."/>
            <person name="Hanada S."/>
        </authorList>
    </citation>
    <scope>NUCLEOTIDE SEQUENCE [LARGE SCALE GENOMIC DNA]</scope>
    <source>
        <strain evidence="3">W35</strain>
    </source>
</reference>
<dbReference type="EMBL" id="BJCL01000002">
    <property type="protein sequence ID" value="GCL62238.1"/>
    <property type="molecule type" value="Genomic_DNA"/>
</dbReference>
<keyword evidence="3" id="KW-1185">Reference proteome</keyword>
<dbReference type="AlphaFoldDB" id="A0A480AU25"/>
<proteinExistence type="predicted"/>
<accession>A0A480AU25</accession>
<evidence type="ECO:0000313" key="2">
    <source>
        <dbReference type="EMBL" id="GCL62238.1"/>
    </source>
</evidence>
<dbReference type="Pfam" id="PF07589">
    <property type="entry name" value="PEP-CTERM"/>
    <property type="match status" value="1"/>
</dbReference>
<sequence length="274" mass="28612">MLKPPFATAAAAILITLAGGPMGLGEAHARAIYTGTFDPRGDVYGFEGTHQFAVDEACLSTSGWHSANGFSGFGYDDGGGFNFYNSCGTVVLTGGSLTLRKYASDTKDSNGSYTDNTTVLEQTFDFSEASPDWIAGYGMSAHIVGIYVAFNPLTGRNELAGVDTPSLFGTFGPFDDKHWALEWVSTYLPLGFTGLVGEGEGVAYDGPDPVFLYESNCPAFSGGTIGGVDCLRQARADVPGAVPTFTRVPEPGSLALAGLALAALAGVRRRRSAP</sequence>
<evidence type="ECO:0000259" key="1">
    <source>
        <dbReference type="Pfam" id="PF07589"/>
    </source>
</evidence>
<dbReference type="InterPro" id="IPR013424">
    <property type="entry name" value="Ice-binding_C"/>
</dbReference>